<dbReference type="RefSeq" id="WP_184877038.1">
    <property type="nucleotide sequence ID" value="NZ_BOOV01000024.1"/>
</dbReference>
<comment type="caution">
    <text evidence="10">The sequence shown here is derived from an EMBL/GenBank/DDBJ whole genome shotgun (WGS) entry which is preliminary data.</text>
</comment>
<evidence type="ECO:0000313" key="10">
    <source>
        <dbReference type="EMBL" id="MBB4699478.1"/>
    </source>
</evidence>
<name>A0A7W7D3C2_9ACTN</name>
<dbReference type="PROSITE" id="PS50893">
    <property type="entry name" value="ABC_TRANSPORTER_2"/>
    <property type="match status" value="1"/>
</dbReference>
<dbReference type="InterPro" id="IPR017871">
    <property type="entry name" value="ABC_transporter-like_CS"/>
</dbReference>
<evidence type="ECO:0000256" key="7">
    <source>
        <dbReference type="ARBA" id="ARBA00023136"/>
    </source>
</evidence>
<dbReference type="GO" id="GO:0046677">
    <property type="term" value="P:response to antibiotic"/>
    <property type="evidence" value="ECO:0007669"/>
    <property type="project" value="UniProtKB-KW"/>
</dbReference>
<dbReference type="SUPFAM" id="SSF52540">
    <property type="entry name" value="P-loop containing nucleoside triphosphate hydrolases"/>
    <property type="match status" value="1"/>
</dbReference>
<sequence length="306" mass="33550">MTEKPVIEVHGLRQKYGDFTAVDDISFQVQPGEVFALLGTNGAGKTTTMDVLEGYLKPSAGTVRVLDHDPFAQRAKIADRIGVMLQEAGFFQDLTVGETIKAWRRFTVNPRGVAESLELVGLESKARTRVRWLSGGERRKLDLALAVLGRPRLLFLDEPTTGLDPDARRATWSYLAGIVREGVSILLTTHYMEEAEFLADHVAIMDSGRIVRQGPMSEVIARGADTRITFRADASTRADRLPVFPGARVEERGPVLEILTGEPQATLLALLTWAEQNSVGLQDLEVRAASLEDVFLDVAAQGRAVV</sequence>
<keyword evidence="3" id="KW-1003">Cell membrane</keyword>
<dbReference type="PANTHER" id="PTHR42711">
    <property type="entry name" value="ABC TRANSPORTER ATP-BINDING PROTEIN"/>
    <property type="match status" value="1"/>
</dbReference>
<dbReference type="EMBL" id="JACHND010000001">
    <property type="protein sequence ID" value="MBB4699478.1"/>
    <property type="molecule type" value="Genomic_DNA"/>
</dbReference>
<feature type="domain" description="ABC transporter" evidence="9">
    <location>
        <begin position="7"/>
        <end position="232"/>
    </location>
</feature>
<evidence type="ECO:0000256" key="2">
    <source>
        <dbReference type="ARBA" id="ARBA00022448"/>
    </source>
</evidence>
<evidence type="ECO:0000256" key="5">
    <source>
        <dbReference type="ARBA" id="ARBA00022840"/>
    </source>
</evidence>
<evidence type="ECO:0000259" key="9">
    <source>
        <dbReference type="PROSITE" id="PS50893"/>
    </source>
</evidence>
<dbReference type="GO" id="GO:0016887">
    <property type="term" value="F:ATP hydrolysis activity"/>
    <property type="evidence" value="ECO:0007669"/>
    <property type="project" value="InterPro"/>
</dbReference>
<dbReference type="CDD" id="cd03230">
    <property type="entry name" value="ABC_DR_subfamily_A"/>
    <property type="match status" value="1"/>
</dbReference>
<accession>A0A7W7D3C2</accession>
<evidence type="ECO:0000256" key="1">
    <source>
        <dbReference type="ARBA" id="ARBA00004202"/>
    </source>
</evidence>
<evidence type="ECO:0000256" key="4">
    <source>
        <dbReference type="ARBA" id="ARBA00022741"/>
    </source>
</evidence>
<dbReference type="GO" id="GO:0005524">
    <property type="term" value="F:ATP binding"/>
    <property type="evidence" value="ECO:0007669"/>
    <property type="project" value="UniProtKB-KW"/>
</dbReference>
<dbReference type="InterPro" id="IPR003439">
    <property type="entry name" value="ABC_transporter-like_ATP-bd"/>
</dbReference>
<dbReference type="AlphaFoldDB" id="A0A7W7D3C2"/>
<dbReference type="InterPro" id="IPR027417">
    <property type="entry name" value="P-loop_NTPase"/>
</dbReference>
<dbReference type="Proteomes" id="UP000542210">
    <property type="component" value="Unassembled WGS sequence"/>
</dbReference>
<dbReference type="InterPro" id="IPR003593">
    <property type="entry name" value="AAA+_ATPase"/>
</dbReference>
<evidence type="ECO:0000256" key="3">
    <source>
        <dbReference type="ARBA" id="ARBA00022475"/>
    </source>
</evidence>
<keyword evidence="6" id="KW-1278">Translocase</keyword>
<reference evidence="10 11" key="1">
    <citation type="submission" date="2020-08" db="EMBL/GenBank/DDBJ databases">
        <title>Sequencing the genomes of 1000 actinobacteria strains.</title>
        <authorList>
            <person name="Klenk H.-P."/>
        </authorList>
    </citation>
    <scope>NUCLEOTIDE SEQUENCE [LARGE SCALE GENOMIC DNA]</scope>
    <source>
        <strain evidence="10 11">DSM 45784</strain>
    </source>
</reference>
<evidence type="ECO:0000256" key="6">
    <source>
        <dbReference type="ARBA" id="ARBA00022967"/>
    </source>
</evidence>
<dbReference type="GO" id="GO:0005886">
    <property type="term" value="C:plasma membrane"/>
    <property type="evidence" value="ECO:0007669"/>
    <property type="project" value="UniProtKB-SubCell"/>
</dbReference>
<keyword evidence="2" id="KW-0813">Transport</keyword>
<keyword evidence="8" id="KW-0046">Antibiotic resistance</keyword>
<keyword evidence="4" id="KW-0547">Nucleotide-binding</keyword>
<dbReference type="FunFam" id="3.40.50.300:FF:000589">
    <property type="entry name" value="ABC transporter, ATP-binding subunit"/>
    <property type="match status" value="1"/>
</dbReference>
<dbReference type="Gene3D" id="3.40.50.300">
    <property type="entry name" value="P-loop containing nucleotide triphosphate hydrolases"/>
    <property type="match status" value="1"/>
</dbReference>
<dbReference type="PROSITE" id="PS00211">
    <property type="entry name" value="ABC_TRANSPORTER_1"/>
    <property type="match status" value="1"/>
</dbReference>
<gene>
    <name evidence="10" type="ORF">BJ982_001022</name>
</gene>
<evidence type="ECO:0000256" key="8">
    <source>
        <dbReference type="ARBA" id="ARBA00023251"/>
    </source>
</evidence>
<keyword evidence="7" id="KW-0472">Membrane</keyword>
<keyword evidence="5 10" id="KW-0067">ATP-binding</keyword>
<dbReference type="SMART" id="SM00382">
    <property type="entry name" value="AAA"/>
    <property type="match status" value="1"/>
</dbReference>
<evidence type="ECO:0000313" key="11">
    <source>
        <dbReference type="Proteomes" id="UP000542210"/>
    </source>
</evidence>
<comment type="subcellular location">
    <subcellularLocation>
        <location evidence="1">Cell membrane</location>
        <topology evidence="1">Peripheral membrane protein</topology>
    </subcellularLocation>
</comment>
<organism evidence="10 11">
    <name type="scientific">Sphaerisporangium siamense</name>
    <dbReference type="NCBI Taxonomy" id="795645"/>
    <lineage>
        <taxon>Bacteria</taxon>
        <taxon>Bacillati</taxon>
        <taxon>Actinomycetota</taxon>
        <taxon>Actinomycetes</taxon>
        <taxon>Streptosporangiales</taxon>
        <taxon>Streptosporangiaceae</taxon>
        <taxon>Sphaerisporangium</taxon>
    </lineage>
</organism>
<dbReference type="InterPro" id="IPR050763">
    <property type="entry name" value="ABC_transporter_ATP-binding"/>
</dbReference>
<keyword evidence="11" id="KW-1185">Reference proteome</keyword>
<proteinExistence type="predicted"/>
<dbReference type="PANTHER" id="PTHR42711:SF16">
    <property type="entry name" value="ABC TRANSPORTER ATP-BINDING PROTEIN"/>
    <property type="match status" value="1"/>
</dbReference>
<protein>
    <submittedName>
        <fullName evidence="10">ABC-2 type transport system ATP-binding protein</fullName>
    </submittedName>
</protein>
<dbReference type="Pfam" id="PF00005">
    <property type="entry name" value="ABC_tran"/>
    <property type="match status" value="1"/>
</dbReference>